<dbReference type="EMBL" id="CP036290">
    <property type="protein sequence ID" value="QDU85000.1"/>
    <property type="molecule type" value="Genomic_DNA"/>
</dbReference>
<protein>
    <submittedName>
        <fullName evidence="1">Uncharacterized protein</fullName>
    </submittedName>
</protein>
<sequence>MKSQFERILHDFKREAYKIEHDKQSVEQIAKECTEIADDVLSQKYNYHFHRLPDANRAEIINMVNNYTREAILPPVVERIVRRQVTLERKMNGLVQLIEKMLETLSSDSKTPS</sequence>
<proteinExistence type="predicted"/>
<dbReference type="OrthoDB" id="9918213at2"/>
<name>A0A518D0K7_9BACT</name>
<evidence type="ECO:0000313" key="2">
    <source>
        <dbReference type="Proteomes" id="UP000319342"/>
    </source>
</evidence>
<evidence type="ECO:0000313" key="1">
    <source>
        <dbReference type="EMBL" id="QDU85000.1"/>
    </source>
</evidence>
<dbReference type="RefSeq" id="WP_145187542.1">
    <property type="nucleotide sequence ID" value="NZ_CP036290.1"/>
</dbReference>
<dbReference type="Proteomes" id="UP000319342">
    <property type="component" value="Chromosome"/>
</dbReference>
<organism evidence="1 2">
    <name type="scientific">Rohdeia mirabilis</name>
    <dbReference type="NCBI Taxonomy" id="2528008"/>
    <lineage>
        <taxon>Bacteria</taxon>
        <taxon>Pseudomonadati</taxon>
        <taxon>Planctomycetota</taxon>
        <taxon>Planctomycetia</taxon>
        <taxon>Planctomycetia incertae sedis</taxon>
        <taxon>Rohdeia</taxon>
    </lineage>
</organism>
<dbReference type="AlphaFoldDB" id="A0A518D0K7"/>
<reference evidence="1 2" key="1">
    <citation type="submission" date="2019-02" db="EMBL/GenBank/DDBJ databases">
        <title>Deep-cultivation of Planctomycetes and their phenomic and genomic characterization uncovers novel biology.</title>
        <authorList>
            <person name="Wiegand S."/>
            <person name="Jogler M."/>
            <person name="Boedeker C."/>
            <person name="Pinto D."/>
            <person name="Vollmers J."/>
            <person name="Rivas-Marin E."/>
            <person name="Kohn T."/>
            <person name="Peeters S.H."/>
            <person name="Heuer A."/>
            <person name="Rast P."/>
            <person name="Oberbeckmann S."/>
            <person name="Bunk B."/>
            <person name="Jeske O."/>
            <person name="Meyerdierks A."/>
            <person name="Storesund J.E."/>
            <person name="Kallscheuer N."/>
            <person name="Luecker S."/>
            <person name="Lage O.M."/>
            <person name="Pohl T."/>
            <person name="Merkel B.J."/>
            <person name="Hornburger P."/>
            <person name="Mueller R.-W."/>
            <person name="Bruemmer F."/>
            <person name="Labrenz M."/>
            <person name="Spormann A.M."/>
            <person name="Op den Camp H."/>
            <person name="Overmann J."/>
            <person name="Amann R."/>
            <person name="Jetten M.S.M."/>
            <person name="Mascher T."/>
            <person name="Medema M.H."/>
            <person name="Devos D.P."/>
            <person name="Kaster A.-K."/>
            <person name="Ovreas L."/>
            <person name="Rohde M."/>
            <person name="Galperin M.Y."/>
            <person name="Jogler C."/>
        </authorList>
    </citation>
    <scope>NUCLEOTIDE SEQUENCE [LARGE SCALE GENOMIC DNA]</scope>
    <source>
        <strain evidence="1 2">Pla163</strain>
    </source>
</reference>
<accession>A0A518D0K7</accession>
<gene>
    <name evidence="1" type="ORF">Pla163_21210</name>
</gene>
<keyword evidence="2" id="KW-1185">Reference proteome</keyword>